<reference evidence="2 3" key="1">
    <citation type="journal article" date="2015" name="Nature">
        <title>rRNA introns, odd ribosomes, and small enigmatic genomes across a large radiation of phyla.</title>
        <authorList>
            <person name="Brown C.T."/>
            <person name="Hug L.A."/>
            <person name="Thomas B.C."/>
            <person name="Sharon I."/>
            <person name="Castelle C.J."/>
            <person name="Singh A."/>
            <person name="Wilkins M.J."/>
            <person name="Williams K.H."/>
            <person name="Banfield J.F."/>
        </authorList>
    </citation>
    <scope>NUCLEOTIDE SEQUENCE [LARGE SCALE GENOMIC DNA]</scope>
</reference>
<sequence>MEHMEKYILKTYCYDFLLFSLNRLCNRSKICFRFCSREYTRNAYRHYSRSEALAKDGSGGRDRTYDQSLNRRPLYR</sequence>
<gene>
    <name evidence="2" type="ORF">UU82_C0017G0001</name>
</gene>
<protein>
    <submittedName>
        <fullName evidence="2">Uncharacterized protein</fullName>
    </submittedName>
</protein>
<comment type="caution">
    <text evidence="2">The sequence shown here is derived from an EMBL/GenBank/DDBJ whole genome shotgun (WGS) entry which is preliminary data.</text>
</comment>
<dbReference type="Proteomes" id="UP000033949">
    <property type="component" value="Unassembled WGS sequence"/>
</dbReference>
<dbReference type="AlphaFoldDB" id="A0A0G0XHE0"/>
<feature type="compositionally biased region" description="Basic and acidic residues" evidence="1">
    <location>
        <begin position="53"/>
        <end position="65"/>
    </location>
</feature>
<organism evidence="2 3">
    <name type="scientific">Candidatus Nomurabacteria bacterium GW2011_GWC2_41_8</name>
    <dbReference type="NCBI Taxonomy" id="1618755"/>
    <lineage>
        <taxon>Bacteria</taxon>
        <taxon>Candidatus Nomuraibacteriota</taxon>
    </lineage>
</organism>
<evidence type="ECO:0000313" key="3">
    <source>
        <dbReference type="Proteomes" id="UP000033949"/>
    </source>
</evidence>
<feature type="region of interest" description="Disordered" evidence="1">
    <location>
        <begin position="53"/>
        <end position="76"/>
    </location>
</feature>
<proteinExistence type="predicted"/>
<accession>A0A0G0XHE0</accession>
<evidence type="ECO:0000256" key="1">
    <source>
        <dbReference type="SAM" id="MobiDB-lite"/>
    </source>
</evidence>
<evidence type="ECO:0000313" key="2">
    <source>
        <dbReference type="EMBL" id="KKS23867.1"/>
    </source>
</evidence>
<dbReference type="EMBL" id="LCCC01000017">
    <property type="protein sequence ID" value="KKS23867.1"/>
    <property type="molecule type" value="Genomic_DNA"/>
</dbReference>
<name>A0A0G0XHE0_9BACT</name>